<feature type="compositionally biased region" description="Basic and acidic residues" evidence="2">
    <location>
        <begin position="330"/>
        <end position="339"/>
    </location>
</feature>
<evidence type="ECO:0000256" key="2">
    <source>
        <dbReference type="SAM" id="MobiDB-lite"/>
    </source>
</evidence>
<dbReference type="GO" id="GO:0008286">
    <property type="term" value="P:insulin receptor signaling pathway"/>
    <property type="evidence" value="ECO:0007669"/>
    <property type="project" value="InterPro"/>
</dbReference>
<feature type="region of interest" description="Disordered" evidence="2">
    <location>
        <begin position="261"/>
        <end position="369"/>
    </location>
</feature>
<feature type="compositionally biased region" description="Low complexity" evidence="2">
    <location>
        <begin position="759"/>
        <end position="770"/>
    </location>
</feature>
<feature type="compositionally biased region" description="Polar residues" evidence="2">
    <location>
        <begin position="1092"/>
        <end position="1105"/>
    </location>
</feature>
<feature type="compositionally biased region" description="Basic and acidic residues" evidence="2">
    <location>
        <begin position="1224"/>
        <end position="1237"/>
    </location>
</feature>
<feature type="region of interest" description="Disordered" evidence="2">
    <location>
        <begin position="1003"/>
        <end position="1041"/>
    </location>
</feature>
<keyword evidence="3" id="KW-0675">Receptor</keyword>
<feature type="compositionally biased region" description="Basic and acidic residues" evidence="2">
    <location>
        <begin position="1071"/>
        <end position="1091"/>
    </location>
</feature>
<feature type="compositionally biased region" description="Polar residues" evidence="2">
    <location>
        <begin position="1305"/>
        <end position="1316"/>
    </location>
</feature>
<dbReference type="GO" id="GO:0043548">
    <property type="term" value="F:phosphatidylinositol 3-kinase binding"/>
    <property type="evidence" value="ECO:0007669"/>
    <property type="project" value="TreeGrafter"/>
</dbReference>
<feature type="compositionally biased region" description="Polar residues" evidence="2">
    <location>
        <begin position="1249"/>
        <end position="1262"/>
    </location>
</feature>
<evidence type="ECO:0000256" key="1">
    <source>
        <dbReference type="ARBA" id="ARBA00022737"/>
    </source>
</evidence>
<feature type="region of interest" description="Disordered" evidence="2">
    <location>
        <begin position="633"/>
        <end position="670"/>
    </location>
</feature>
<sequence length="1383" mass="152567">MMENFDSEDDNISRASSNRWSVMAFELPGSDILKTGYLKKLKTKKDKFFVLRSTSSSGPARLEYHDSEKKFKAGQLPKRQIHLHKCFNINKKSDTRQKNCIALYLVDECFAVIVKDAAEMQVWLDLMLEHQYEYLTDEQLPYPHYGYWEISLTLLYPVTLKPLSVICRRKYIGYSISYQDYIWQVEIKPKGLGVSKHLCGGYRFCLQDTVCFVRNNSDKVDFEIQVICVHGRVVRTVAALCQKRIGSRGLEFKAPAMREPFRSRSNTSSSGRIRDAEIESIESRSREGSHGQSSLRNKKKKVPRPGSALSPEIPPIMPQISTSPSSTHKVTSDSFRERGFSNSMEQQKARHDSFTNKKPEIYGSSPGGDLTIVKHLDVKTPNSLETTNSYLVMSPTQRSVSPLRDPQERSGSSASEHEPMPKMETGYMDMKPGSVGSGGASTDPGYIDMSLSTPPADKGAISQMNSGYIPMGTGHAVRLTASAPIPIRQPKEPGYMEMGPSSQPLPQIKEGGSGEAYLPMTPSANSPLPGTDTLRPAKMICYLSDDSMSGDLPKRSFSLGSRPNTKTMRHHTSHVEPKTKEEATDNGRWLSAPHLIAQKKAQASHSYMNSESSLASSPCQSLFSEDSMMEMEYRPRATSESYRPRTSSVGKILSQSRQRSSSYGQQSKLAQLAHDVRRKVGSFESVRNSAIDKQLFHRSSNDSIGHLSFSSKASSSESLRLSSRNSEYVDMHLDKSNDTGYIDMSIGTPKSTKSSACHSRSSSNQSLSSSPAIVNSFGIKQEPIHNVKIIKSSDGNSQKSSSLNVSSRSSIASKSPCGSGRESEDESYVPYAPGISGDSQGQESRSGSMSDKKTSSRSNSLSSDRRPGSRSGSFGSEKNPDSRSNSFGSRPGPRSGSFKADPKTHKSSRLGRHSPKTSLVSPEAQKSGDRKAAKQSDDNQYIDYEPGSVDIYVKTHNPQAGSKDGECNTTIVSRSTVQKPNAQVPQYSMSTDPLFSAMLSLKQKGVESEKSESEMVKNSEANSQGKEDTTQPKTMSSESYSYMEYAPDTSITVDSTFKSPEVARSYFSHEASSKEENENKAPKNIAEKEDQTGSPKLPSSSQPESANDGEGRKRKTSRKESGEAVVRQVMPMKTVLLDNSEEDDGYVGLDFGDNKRGTDSQHLSRPPLRVNITEGTSVDGDLYMRQNSRQKYSPVNNGAKFNSVTPQTGMKKKTSTSSLQDQDTLFKEDKKETEKSCESLNLKSPIPLSVTSSQELQKQNSMPCMAMESDPCNNIKREEDLINRRSCSDLASEYEEMSLPAKGSKSGSTQQLSNEPALNYAKLDLGSCEEIPADQRPRQTLHPSSPDETGPPVQGYAEIDFEMSDNLKNARSKEKQPVKFSIE</sequence>
<name>K1R8Z1_MAGGI</name>
<feature type="compositionally biased region" description="Polar residues" evidence="2">
    <location>
        <begin position="748"/>
        <end position="758"/>
    </location>
</feature>
<evidence type="ECO:0000313" key="3">
    <source>
        <dbReference type="EMBL" id="EKC40064.1"/>
    </source>
</evidence>
<feature type="region of interest" description="Disordered" evidence="2">
    <location>
        <begin position="736"/>
        <end position="770"/>
    </location>
</feature>
<feature type="compositionally biased region" description="Basic and acidic residues" evidence="2">
    <location>
        <begin position="1004"/>
        <end position="1017"/>
    </location>
</feature>
<dbReference type="GO" id="GO:0005158">
    <property type="term" value="F:insulin receptor binding"/>
    <property type="evidence" value="ECO:0007669"/>
    <property type="project" value="InterPro"/>
</dbReference>
<dbReference type="InterPro" id="IPR001849">
    <property type="entry name" value="PH_domain"/>
</dbReference>
<feature type="compositionally biased region" description="Low complexity" evidence="2">
    <location>
        <begin position="869"/>
        <end position="898"/>
    </location>
</feature>
<organism evidence="3">
    <name type="scientific">Magallana gigas</name>
    <name type="common">Pacific oyster</name>
    <name type="synonym">Crassostrea gigas</name>
    <dbReference type="NCBI Taxonomy" id="29159"/>
    <lineage>
        <taxon>Eukaryota</taxon>
        <taxon>Metazoa</taxon>
        <taxon>Spiralia</taxon>
        <taxon>Lophotrochozoa</taxon>
        <taxon>Mollusca</taxon>
        <taxon>Bivalvia</taxon>
        <taxon>Autobranchia</taxon>
        <taxon>Pteriomorphia</taxon>
        <taxon>Ostreida</taxon>
        <taxon>Ostreoidea</taxon>
        <taxon>Ostreidae</taxon>
        <taxon>Magallana</taxon>
    </lineage>
</organism>
<dbReference type="PANTHER" id="PTHR10614">
    <property type="entry name" value="INSULIN RECEPTOR SUBSTRATE"/>
    <property type="match status" value="1"/>
</dbReference>
<dbReference type="SUPFAM" id="SSF50729">
    <property type="entry name" value="PH domain-like"/>
    <property type="match status" value="1"/>
</dbReference>
<feature type="compositionally biased region" description="Polar residues" evidence="2">
    <location>
        <begin position="638"/>
        <end position="649"/>
    </location>
</feature>
<dbReference type="EMBL" id="JH817826">
    <property type="protein sequence ID" value="EKC40064.1"/>
    <property type="molecule type" value="Genomic_DNA"/>
</dbReference>
<feature type="compositionally biased region" description="Basic and acidic residues" evidence="2">
    <location>
        <begin position="347"/>
        <end position="360"/>
    </location>
</feature>
<feature type="region of interest" description="Disordered" evidence="2">
    <location>
        <begin position="1066"/>
        <end position="1270"/>
    </location>
</feature>
<feature type="compositionally biased region" description="Polar residues" evidence="2">
    <location>
        <begin position="1185"/>
        <end position="1208"/>
    </location>
</feature>
<dbReference type="CDD" id="cd01257">
    <property type="entry name" value="PH_IRS"/>
    <property type="match status" value="1"/>
</dbReference>
<protein>
    <submittedName>
        <fullName evidence="3">Insulin receptor substrate 1</fullName>
    </submittedName>
</protein>
<dbReference type="SMART" id="SM00233">
    <property type="entry name" value="PH"/>
    <property type="match status" value="1"/>
</dbReference>
<dbReference type="PANTHER" id="PTHR10614:SF13">
    <property type="entry name" value="INSULIN RECEPTOR SUBSTRATE 1"/>
    <property type="match status" value="1"/>
</dbReference>
<feature type="compositionally biased region" description="Low complexity" evidence="2">
    <location>
        <begin position="654"/>
        <end position="667"/>
    </location>
</feature>
<dbReference type="Gene3D" id="2.30.29.30">
    <property type="entry name" value="Pleckstrin-homology domain (PH domain)/Phosphotyrosine-binding domain (PTB)"/>
    <property type="match status" value="2"/>
</dbReference>
<dbReference type="HOGENOM" id="CLU_255454_0_0_1"/>
<keyword evidence="1" id="KW-0677">Repeat</keyword>
<accession>K1R8Z1</accession>
<feature type="compositionally biased region" description="Basic and acidic residues" evidence="2">
    <location>
        <begin position="272"/>
        <end position="289"/>
    </location>
</feature>
<reference evidence="3" key="1">
    <citation type="journal article" date="2012" name="Nature">
        <title>The oyster genome reveals stress adaptation and complexity of shell formation.</title>
        <authorList>
            <person name="Zhang G."/>
            <person name="Fang X."/>
            <person name="Guo X."/>
            <person name="Li L."/>
            <person name="Luo R."/>
            <person name="Xu F."/>
            <person name="Yang P."/>
            <person name="Zhang L."/>
            <person name="Wang X."/>
            <person name="Qi H."/>
            <person name="Xiong Z."/>
            <person name="Que H."/>
            <person name="Xie Y."/>
            <person name="Holland P.W."/>
            <person name="Paps J."/>
            <person name="Zhu Y."/>
            <person name="Wu F."/>
            <person name="Chen Y."/>
            <person name="Wang J."/>
            <person name="Peng C."/>
            <person name="Meng J."/>
            <person name="Yang L."/>
            <person name="Liu J."/>
            <person name="Wen B."/>
            <person name="Zhang N."/>
            <person name="Huang Z."/>
            <person name="Zhu Q."/>
            <person name="Feng Y."/>
            <person name="Mount A."/>
            <person name="Hedgecock D."/>
            <person name="Xu Z."/>
            <person name="Liu Y."/>
            <person name="Domazet-Loso T."/>
            <person name="Du Y."/>
            <person name="Sun X."/>
            <person name="Zhang S."/>
            <person name="Liu B."/>
            <person name="Cheng P."/>
            <person name="Jiang X."/>
            <person name="Li J."/>
            <person name="Fan D."/>
            <person name="Wang W."/>
            <person name="Fu W."/>
            <person name="Wang T."/>
            <person name="Wang B."/>
            <person name="Zhang J."/>
            <person name="Peng Z."/>
            <person name="Li Y."/>
            <person name="Li N."/>
            <person name="Wang J."/>
            <person name="Chen M."/>
            <person name="He Y."/>
            <person name="Tan F."/>
            <person name="Song X."/>
            <person name="Zheng Q."/>
            <person name="Huang R."/>
            <person name="Yang H."/>
            <person name="Du X."/>
            <person name="Chen L."/>
            <person name="Yang M."/>
            <person name="Gaffney P.M."/>
            <person name="Wang S."/>
            <person name="Luo L."/>
            <person name="She Z."/>
            <person name="Ming Y."/>
            <person name="Huang W."/>
            <person name="Zhang S."/>
            <person name="Huang B."/>
            <person name="Zhang Y."/>
            <person name="Qu T."/>
            <person name="Ni P."/>
            <person name="Miao G."/>
            <person name="Wang J."/>
            <person name="Wang Q."/>
            <person name="Steinberg C.E."/>
            <person name="Wang H."/>
            <person name="Li N."/>
            <person name="Qian L."/>
            <person name="Zhang G."/>
            <person name="Li Y."/>
            <person name="Yang H."/>
            <person name="Liu X."/>
            <person name="Wang J."/>
            <person name="Yin Y."/>
            <person name="Wang J."/>
        </authorList>
    </citation>
    <scope>NUCLEOTIDE SEQUENCE [LARGE SCALE GENOMIC DNA]</scope>
    <source>
        <strain evidence="3">05x7-T-G4-1.051#20</strain>
    </source>
</reference>
<feature type="region of interest" description="Disordered" evidence="2">
    <location>
        <begin position="557"/>
        <end position="585"/>
    </location>
</feature>
<proteinExistence type="predicted"/>
<feature type="compositionally biased region" description="Basic and acidic residues" evidence="2">
    <location>
        <begin position="926"/>
        <end position="937"/>
    </location>
</feature>
<dbReference type="InterPro" id="IPR039011">
    <property type="entry name" value="IRS"/>
</dbReference>
<feature type="region of interest" description="Disordered" evidence="2">
    <location>
        <begin position="1292"/>
        <end position="1357"/>
    </location>
</feature>
<feature type="compositionally biased region" description="Basic and acidic residues" evidence="2">
    <location>
        <begin position="573"/>
        <end position="585"/>
    </location>
</feature>
<dbReference type="GO" id="GO:0005886">
    <property type="term" value="C:plasma membrane"/>
    <property type="evidence" value="ECO:0007669"/>
    <property type="project" value="TreeGrafter"/>
</dbReference>
<gene>
    <name evidence="3" type="ORF">CGI_10026091</name>
</gene>
<dbReference type="InParanoid" id="K1R8Z1"/>
<feature type="compositionally biased region" description="Polar residues" evidence="2">
    <location>
        <begin position="319"/>
        <end position="329"/>
    </location>
</feature>
<dbReference type="GO" id="GO:0005829">
    <property type="term" value="C:cytosol"/>
    <property type="evidence" value="ECO:0007669"/>
    <property type="project" value="TreeGrafter"/>
</dbReference>
<feature type="compositionally biased region" description="Basic residues" evidence="2">
    <location>
        <begin position="905"/>
        <end position="915"/>
    </location>
</feature>
<dbReference type="InterPro" id="IPR011993">
    <property type="entry name" value="PH-like_dom_sf"/>
</dbReference>
<dbReference type="PROSITE" id="PS50003">
    <property type="entry name" value="PH_DOMAIN"/>
    <property type="match status" value="1"/>
</dbReference>
<feature type="region of interest" description="Disordered" evidence="2">
    <location>
        <begin position="394"/>
        <end position="425"/>
    </location>
</feature>
<feature type="region of interest" description="Disordered" evidence="2">
    <location>
        <begin position="789"/>
        <end position="946"/>
    </location>
</feature>
<feature type="compositionally biased region" description="Low complexity" evidence="2">
    <location>
        <begin position="792"/>
        <end position="813"/>
    </location>
</feature>